<feature type="signal peptide" evidence="2">
    <location>
        <begin position="1"/>
        <end position="21"/>
    </location>
</feature>
<reference evidence="3" key="2">
    <citation type="journal article" date="2023" name="Proc. Natl. Acad. Sci. U.S.A.">
        <title>A global phylogenomic analysis of the shiitake genus Lentinula.</title>
        <authorList>
            <person name="Sierra-Patev S."/>
            <person name="Min B."/>
            <person name="Naranjo-Ortiz M."/>
            <person name="Looney B."/>
            <person name="Konkel Z."/>
            <person name="Slot J.C."/>
            <person name="Sakamoto Y."/>
            <person name="Steenwyk J.L."/>
            <person name="Rokas A."/>
            <person name="Carro J."/>
            <person name="Camarero S."/>
            <person name="Ferreira P."/>
            <person name="Molpeceres G."/>
            <person name="Ruiz-Duenas F.J."/>
            <person name="Serrano A."/>
            <person name="Henrissat B."/>
            <person name="Drula E."/>
            <person name="Hughes K.W."/>
            <person name="Mata J.L."/>
            <person name="Ishikawa N.K."/>
            <person name="Vargas-Isla R."/>
            <person name="Ushijima S."/>
            <person name="Smith C.A."/>
            <person name="Donoghue J."/>
            <person name="Ahrendt S."/>
            <person name="Andreopoulos W."/>
            <person name="He G."/>
            <person name="LaButti K."/>
            <person name="Lipzen A."/>
            <person name="Ng V."/>
            <person name="Riley R."/>
            <person name="Sandor L."/>
            <person name="Barry K."/>
            <person name="Martinez A.T."/>
            <person name="Xiao Y."/>
            <person name="Gibbons J.G."/>
            <person name="Terashima K."/>
            <person name="Grigoriev I.V."/>
            <person name="Hibbett D."/>
        </authorList>
    </citation>
    <scope>NUCLEOTIDE SEQUENCE</scope>
    <source>
        <strain evidence="3">Sp2 HRB7682 ss15</strain>
    </source>
</reference>
<accession>A0A9W9ADV0</accession>
<keyword evidence="2" id="KW-0732">Signal</keyword>
<evidence type="ECO:0000256" key="1">
    <source>
        <dbReference type="SAM" id="MobiDB-lite"/>
    </source>
</evidence>
<organism evidence="3 4">
    <name type="scientific">Lentinula lateritia</name>
    <dbReference type="NCBI Taxonomy" id="40482"/>
    <lineage>
        <taxon>Eukaryota</taxon>
        <taxon>Fungi</taxon>
        <taxon>Dikarya</taxon>
        <taxon>Basidiomycota</taxon>
        <taxon>Agaricomycotina</taxon>
        <taxon>Agaricomycetes</taxon>
        <taxon>Agaricomycetidae</taxon>
        <taxon>Agaricales</taxon>
        <taxon>Marasmiineae</taxon>
        <taxon>Omphalotaceae</taxon>
        <taxon>Lentinula</taxon>
    </lineage>
</organism>
<evidence type="ECO:0000313" key="3">
    <source>
        <dbReference type="EMBL" id="KAJ4480525.1"/>
    </source>
</evidence>
<feature type="compositionally biased region" description="Basic and acidic residues" evidence="1">
    <location>
        <begin position="89"/>
        <end position="111"/>
    </location>
</feature>
<feature type="chain" id="PRO_5040751683" evidence="2">
    <location>
        <begin position="22"/>
        <end position="264"/>
    </location>
</feature>
<gene>
    <name evidence="3" type="ORF">C8J55DRAFT_66390</name>
</gene>
<proteinExistence type="predicted"/>
<dbReference type="AlphaFoldDB" id="A0A9W9ADV0"/>
<comment type="caution">
    <text evidence="3">The sequence shown here is derived from an EMBL/GenBank/DDBJ whole genome shotgun (WGS) entry which is preliminary data.</text>
</comment>
<protein>
    <submittedName>
        <fullName evidence="3">Uncharacterized protein</fullName>
    </submittedName>
</protein>
<dbReference type="EMBL" id="JANVFS010000015">
    <property type="protein sequence ID" value="KAJ4480525.1"/>
    <property type="molecule type" value="Genomic_DNA"/>
</dbReference>
<reference evidence="3" key="1">
    <citation type="submission" date="2022-08" db="EMBL/GenBank/DDBJ databases">
        <authorList>
            <consortium name="DOE Joint Genome Institute"/>
            <person name="Min B."/>
            <person name="Riley R."/>
            <person name="Sierra-Patev S."/>
            <person name="Naranjo-Ortiz M."/>
            <person name="Looney B."/>
            <person name="Konkel Z."/>
            <person name="Slot J.C."/>
            <person name="Sakamoto Y."/>
            <person name="Steenwyk J.L."/>
            <person name="Rokas A."/>
            <person name="Carro J."/>
            <person name="Camarero S."/>
            <person name="Ferreira P."/>
            <person name="Molpeceres G."/>
            <person name="Ruiz-Duenas F.J."/>
            <person name="Serrano A."/>
            <person name="Henrissat B."/>
            <person name="Drula E."/>
            <person name="Hughes K.W."/>
            <person name="Mata J.L."/>
            <person name="Ishikawa N.K."/>
            <person name="Vargas-Isla R."/>
            <person name="Ushijima S."/>
            <person name="Smith C.A."/>
            <person name="Ahrendt S."/>
            <person name="Andreopoulos W."/>
            <person name="He G."/>
            <person name="Labutti K."/>
            <person name="Lipzen A."/>
            <person name="Ng V."/>
            <person name="Sandor L."/>
            <person name="Barry K."/>
            <person name="Martinez A.T."/>
            <person name="Xiao Y."/>
            <person name="Gibbons J.G."/>
            <person name="Terashima K."/>
            <person name="Hibbett D.S."/>
            <person name="Grigoriev I.V."/>
        </authorList>
    </citation>
    <scope>NUCLEOTIDE SEQUENCE</scope>
    <source>
        <strain evidence="3">Sp2 HRB7682 ss15</strain>
    </source>
</reference>
<dbReference type="Proteomes" id="UP001150238">
    <property type="component" value="Unassembled WGS sequence"/>
</dbReference>
<sequence>MHSYRALIPFVTLALTLAANASPVGYYSNTYATREVSSPATYDMRDIFSPAEDFPKARDSGNLLLREVPTVPNGHPPPYEEPIAAPHSTAEKTPPKIDTIEKPVDPTKVEPKPPAAPVPSGAVKGTQTGWSRWMSKINLDPTKVKPKPPAAPVPSGVVKGTKTGWTSKINPKVKEYAKNTAIVGVSAAALGGALGGLLWAVTGSCTGPDHNPERRSEFFLFPFPFITITQIVCRPLRWCALLIQDGDFLMDWYSTLVMYVMLGM</sequence>
<evidence type="ECO:0000256" key="2">
    <source>
        <dbReference type="SAM" id="SignalP"/>
    </source>
</evidence>
<feature type="region of interest" description="Disordered" evidence="1">
    <location>
        <begin position="69"/>
        <end position="126"/>
    </location>
</feature>
<name>A0A9W9ADV0_9AGAR</name>
<evidence type="ECO:0000313" key="4">
    <source>
        <dbReference type="Proteomes" id="UP001150238"/>
    </source>
</evidence>